<organism evidence="2 3">
    <name type="scientific">Mariniflexile soesokkakense</name>
    <dbReference type="NCBI Taxonomy" id="1343160"/>
    <lineage>
        <taxon>Bacteria</taxon>
        <taxon>Pseudomonadati</taxon>
        <taxon>Bacteroidota</taxon>
        <taxon>Flavobacteriia</taxon>
        <taxon>Flavobacteriales</taxon>
        <taxon>Flavobacteriaceae</taxon>
        <taxon>Mariniflexile</taxon>
    </lineage>
</organism>
<dbReference type="RefSeq" id="WP_346240600.1">
    <property type="nucleotide sequence ID" value="NZ_JAZHYP010000002.1"/>
</dbReference>
<comment type="caution">
    <text evidence="2">The sequence shown here is derived from an EMBL/GenBank/DDBJ whole genome shotgun (WGS) entry which is preliminary data.</text>
</comment>
<dbReference type="InterPro" id="IPR029044">
    <property type="entry name" value="Nucleotide-diphossugar_trans"/>
</dbReference>
<dbReference type="EMBL" id="JAZHYP010000002">
    <property type="protein sequence ID" value="MEN3323032.1"/>
    <property type="molecule type" value="Genomic_DNA"/>
</dbReference>
<keyword evidence="2" id="KW-0328">Glycosyltransferase</keyword>
<gene>
    <name evidence="2" type="ORF">VP395_04785</name>
</gene>
<dbReference type="EC" id="2.4.-.-" evidence="2"/>
<feature type="domain" description="Glycosyltransferase 2-like" evidence="1">
    <location>
        <begin position="6"/>
        <end position="176"/>
    </location>
</feature>
<dbReference type="Proteomes" id="UP001416393">
    <property type="component" value="Unassembled WGS sequence"/>
</dbReference>
<dbReference type="PANTHER" id="PTHR10859">
    <property type="entry name" value="GLYCOSYL TRANSFERASE"/>
    <property type="match status" value="1"/>
</dbReference>
<evidence type="ECO:0000313" key="2">
    <source>
        <dbReference type="EMBL" id="MEN3323032.1"/>
    </source>
</evidence>
<keyword evidence="2" id="KW-0808">Transferase</keyword>
<dbReference type="PANTHER" id="PTHR10859:SF91">
    <property type="entry name" value="DOLICHYL-PHOSPHATE BETA-GLUCOSYLTRANSFERASE"/>
    <property type="match status" value="1"/>
</dbReference>
<dbReference type="Pfam" id="PF00535">
    <property type="entry name" value="Glycos_transf_2"/>
    <property type="match status" value="1"/>
</dbReference>
<protein>
    <submittedName>
        <fullName evidence="2">Glycosyltransferase</fullName>
        <ecNumber evidence="2">2.4.-.-</ecNumber>
    </submittedName>
</protein>
<accession>A0ABV0A7G3</accession>
<name>A0ABV0A7G3_9FLAO</name>
<dbReference type="InterPro" id="IPR001173">
    <property type="entry name" value="Glyco_trans_2-like"/>
</dbReference>
<dbReference type="GO" id="GO:0016757">
    <property type="term" value="F:glycosyltransferase activity"/>
    <property type="evidence" value="ECO:0007669"/>
    <property type="project" value="UniProtKB-KW"/>
</dbReference>
<dbReference type="Gene3D" id="3.90.550.10">
    <property type="entry name" value="Spore Coat Polysaccharide Biosynthesis Protein SpsA, Chain A"/>
    <property type="match status" value="1"/>
</dbReference>
<keyword evidence="3" id="KW-1185">Reference proteome</keyword>
<sequence>MSVKLSVIIPIYNAESFIYKSITQLIEWKKNIEYEVEIIFVNDGSKDNTKNILESFIEKDNSLKLISYSKNQGKGFAVKTGMLEANGEFRIFTDADIPYGLTVFDRILYYLDFKEFDVCIGNRKSVDSHSVLKMTFLRKLSSKIFTILIFRYVVTGVSDTQCGLKGFRAEIAERLFSDIQVKGFAFDVEALYLSYKYDFEIKRIPVKFEGNNISTINLFHASTNMLWDVLCLPIRYHFFKKH</sequence>
<evidence type="ECO:0000313" key="3">
    <source>
        <dbReference type="Proteomes" id="UP001416393"/>
    </source>
</evidence>
<evidence type="ECO:0000259" key="1">
    <source>
        <dbReference type="Pfam" id="PF00535"/>
    </source>
</evidence>
<proteinExistence type="predicted"/>
<dbReference type="SUPFAM" id="SSF53448">
    <property type="entry name" value="Nucleotide-diphospho-sugar transferases"/>
    <property type="match status" value="1"/>
</dbReference>
<reference evidence="2 3" key="1">
    <citation type="submission" date="2024-01" db="EMBL/GenBank/DDBJ databases">
        <title>Mariniflexile litorale sp. nov., isolated from the shallow sediments of the Sea of Japan.</title>
        <authorList>
            <person name="Romanenko L."/>
            <person name="Bystritskaya E."/>
            <person name="Isaeva M."/>
        </authorList>
    </citation>
    <scope>NUCLEOTIDE SEQUENCE [LARGE SCALE GENOMIC DNA]</scope>
    <source>
        <strain evidence="2 3">KCTC 32427</strain>
    </source>
</reference>